<evidence type="ECO:0000313" key="1">
    <source>
        <dbReference type="EMBL" id="RKU42715.1"/>
    </source>
</evidence>
<dbReference type="STRING" id="177199.A0A420Y4B8"/>
<name>A0A420Y4B8_9PEZI</name>
<dbReference type="Proteomes" id="UP000275385">
    <property type="component" value="Unassembled WGS sequence"/>
</dbReference>
<evidence type="ECO:0000313" key="2">
    <source>
        <dbReference type="Proteomes" id="UP000275385"/>
    </source>
</evidence>
<comment type="caution">
    <text evidence="1">The sequence shown here is derived from an EMBL/GenBank/DDBJ whole genome shotgun (WGS) entry which is preliminary data.</text>
</comment>
<dbReference type="OrthoDB" id="3638488at2759"/>
<dbReference type="EMBL" id="QVQW01000052">
    <property type="protein sequence ID" value="RKU42715.1"/>
    <property type="molecule type" value="Genomic_DNA"/>
</dbReference>
<keyword evidence="2" id="KW-1185">Reference proteome</keyword>
<organism evidence="1 2">
    <name type="scientific">Coniochaeta pulveracea</name>
    <dbReference type="NCBI Taxonomy" id="177199"/>
    <lineage>
        <taxon>Eukaryota</taxon>
        <taxon>Fungi</taxon>
        <taxon>Dikarya</taxon>
        <taxon>Ascomycota</taxon>
        <taxon>Pezizomycotina</taxon>
        <taxon>Sordariomycetes</taxon>
        <taxon>Sordariomycetidae</taxon>
        <taxon>Coniochaetales</taxon>
        <taxon>Coniochaetaceae</taxon>
        <taxon>Coniochaeta</taxon>
    </lineage>
</organism>
<gene>
    <name evidence="1" type="ORF">DL546_003242</name>
</gene>
<dbReference type="AlphaFoldDB" id="A0A420Y4B8"/>
<accession>A0A420Y4B8</accession>
<proteinExistence type="predicted"/>
<protein>
    <submittedName>
        <fullName evidence="1">Uncharacterized protein</fullName>
    </submittedName>
</protein>
<reference evidence="1 2" key="1">
    <citation type="submission" date="2018-08" db="EMBL/GenBank/DDBJ databases">
        <title>Draft genome of the lignicolous fungus Coniochaeta pulveracea.</title>
        <authorList>
            <person name="Borstlap C.J."/>
            <person name="De Witt R.N."/>
            <person name="Botha A."/>
            <person name="Volschenk H."/>
        </authorList>
    </citation>
    <scope>NUCLEOTIDE SEQUENCE [LARGE SCALE GENOMIC DNA]</scope>
    <source>
        <strain evidence="1 2">CAB683</strain>
    </source>
</reference>
<sequence length="276" mass="30876">MMTPTLPLDSVQRQQQQQLVIPNFGALATTPSHAHKESTPSTMGYLSLGHRHAYPFNSATPVAPQLPLQIQQRLATLPQNFLTPHKYEAIIQFLRPFRRSLQKWAVAAISVPYDSARLHALDSQIEGFPGVDMMEKTRLMSFIRVFGKRDRKRPRDRLLRDKHTKAVVMDVRKRTAFLGYTWRRMRPVEERPTIMPAEVARQTLATSSGVGVYDGGHGDQWQYGYGAHYGSGPPGHYNYGAGWWGGGVGGGGGGHWANVNAGTYKAAYGQGRFSWR</sequence>